<keyword evidence="5" id="KW-0297">G-protein coupled receptor</keyword>
<evidence type="ECO:0000256" key="1">
    <source>
        <dbReference type="ARBA" id="ARBA00004651"/>
    </source>
</evidence>
<feature type="domain" description="G-protein coupled receptors family 1 profile" evidence="11">
    <location>
        <begin position="63"/>
        <end position="277"/>
    </location>
</feature>
<feature type="transmembrane region" description="Helical" evidence="10">
    <location>
        <begin position="120"/>
        <end position="142"/>
    </location>
</feature>
<dbReference type="Pfam" id="PF00001">
    <property type="entry name" value="7tm_1"/>
    <property type="match status" value="1"/>
</dbReference>
<comment type="subcellular location">
    <subcellularLocation>
        <location evidence="1">Cell membrane</location>
        <topology evidence="1">Multi-pass membrane protein</topology>
    </subcellularLocation>
</comment>
<dbReference type="GeneID" id="117676507"/>
<dbReference type="InterPro" id="IPR017452">
    <property type="entry name" value="GPCR_Rhodpsn_7TM"/>
</dbReference>
<dbReference type="Gene3D" id="1.20.1070.10">
    <property type="entry name" value="Rhodopsin 7-helix transmembrane proteins"/>
    <property type="match status" value="1"/>
</dbReference>
<proteinExistence type="inferred from homology"/>
<evidence type="ECO:0000313" key="14">
    <source>
        <dbReference type="RefSeq" id="XP_060537666.1"/>
    </source>
</evidence>
<evidence type="ECO:0000313" key="13">
    <source>
        <dbReference type="RefSeq" id="XP_034291906.1"/>
    </source>
</evidence>
<dbReference type="AlphaFoldDB" id="A0A6P9DI40"/>
<keyword evidence="8" id="KW-0807">Transducer</keyword>
<evidence type="ECO:0000313" key="15">
    <source>
        <dbReference type="RefSeq" id="XP_060540955.1"/>
    </source>
</evidence>
<feature type="transmembrane region" description="Helical" evidence="10">
    <location>
        <begin position="223"/>
        <end position="247"/>
    </location>
</feature>
<feature type="transmembrane region" description="Helical" evidence="10">
    <location>
        <begin position="185"/>
        <end position="211"/>
    </location>
</feature>
<keyword evidence="3 10" id="KW-0812">Transmembrane</keyword>
<keyword evidence="12" id="KW-1185">Reference proteome</keyword>
<evidence type="ECO:0000256" key="4">
    <source>
        <dbReference type="ARBA" id="ARBA00022989"/>
    </source>
</evidence>
<evidence type="ECO:0000313" key="12">
    <source>
        <dbReference type="Proteomes" id="UP001652622"/>
    </source>
</evidence>
<feature type="transmembrane region" description="Helical" evidence="10">
    <location>
        <begin position="154"/>
        <end position="173"/>
    </location>
</feature>
<dbReference type="Proteomes" id="UP001652622">
    <property type="component" value="Unplaced"/>
</dbReference>
<gene>
    <name evidence="13" type="primary">LOC117676507</name>
    <name evidence="14" type="synonym">LOC132709024</name>
    <name evidence="15" type="synonym">LOC132709915</name>
</gene>
<dbReference type="OMA" id="NDIPSCC"/>
<name>A0A6P9DI40_PANGU</name>
<evidence type="ECO:0000256" key="6">
    <source>
        <dbReference type="ARBA" id="ARBA00023136"/>
    </source>
</evidence>
<protein>
    <submittedName>
        <fullName evidence="13 14">Mas-related G-protein coupled receptor member X1-like</fullName>
    </submittedName>
</protein>
<dbReference type="RefSeq" id="XP_060540955.1">
    <property type="nucleotide sequence ID" value="XM_060684972.1"/>
</dbReference>
<keyword evidence="6 10" id="KW-0472">Membrane</keyword>
<feature type="transmembrane region" description="Helical" evidence="10">
    <location>
        <begin position="80"/>
        <end position="100"/>
    </location>
</feature>
<dbReference type="KEGG" id="pgut:117676507"/>
<dbReference type="PRINTS" id="PR02108">
    <property type="entry name" value="MRGPCRFAMILY"/>
</dbReference>
<dbReference type="GO" id="GO:0004930">
    <property type="term" value="F:G protein-coupled receptor activity"/>
    <property type="evidence" value="ECO:0007669"/>
    <property type="project" value="UniProtKB-KW"/>
</dbReference>
<evidence type="ECO:0000256" key="8">
    <source>
        <dbReference type="ARBA" id="ARBA00023224"/>
    </source>
</evidence>
<evidence type="ECO:0000256" key="10">
    <source>
        <dbReference type="SAM" id="Phobius"/>
    </source>
</evidence>
<organism evidence="12 13">
    <name type="scientific">Pantherophis guttatus</name>
    <name type="common">Corn snake</name>
    <name type="synonym">Elaphe guttata</name>
    <dbReference type="NCBI Taxonomy" id="94885"/>
    <lineage>
        <taxon>Eukaryota</taxon>
        <taxon>Metazoa</taxon>
        <taxon>Chordata</taxon>
        <taxon>Craniata</taxon>
        <taxon>Vertebrata</taxon>
        <taxon>Euteleostomi</taxon>
        <taxon>Lepidosauria</taxon>
        <taxon>Squamata</taxon>
        <taxon>Bifurcata</taxon>
        <taxon>Unidentata</taxon>
        <taxon>Episquamata</taxon>
        <taxon>Toxicofera</taxon>
        <taxon>Serpentes</taxon>
        <taxon>Colubroidea</taxon>
        <taxon>Colubridae</taxon>
        <taxon>Colubrinae</taxon>
        <taxon>Pantherophis</taxon>
    </lineage>
</organism>
<keyword evidence="2" id="KW-1003">Cell membrane</keyword>
<evidence type="ECO:0000256" key="2">
    <source>
        <dbReference type="ARBA" id="ARBA00022475"/>
    </source>
</evidence>
<dbReference type="PRINTS" id="PR00237">
    <property type="entry name" value="GPCRRHODOPSN"/>
</dbReference>
<dbReference type="InParanoid" id="A0A6P9DI40"/>
<feature type="transmembrane region" description="Helical" evidence="10">
    <location>
        <begin position="259"/>
        <end position="281"/>
    </location>
</feature>
<dbReference type="RefSeq" id="XP_060537666.1">
    <property type="nucleotide sequence ID" value="XM_060681683.1"/>
</dbReference>
<dbReference type="FunFam" id="1.20.1070.10:FF:000193">
    <property type="entry name" value="Mas-related G-protein coupled receptor member E"/>
    <property type="match status" value="1"/>
</dbReference>
<evidence type="ECO:0000256" key="7">
    <source>
        <dbReference type="ARBA" id="ARBA00023170"/>
    </source>
</evidence>
<dbReference type="PANTHER" id="PTHR11334">
    <property type="entry name" value="MAS-RELATED G-PROTEIN COUPLED RECEPTOR"/>
    <property type="match status" value="1"/>
</dbReference>
<evidence type="ECO:0000256" key="5">
    <source>
        <dbReference type="ARBA" id="ARBA00023040"/>
    </source>
</evidence>
<evidence type="ECO:0000259" key="11">
    <source>
        <dbReference type="PROSITE" id="PS50262"/>
    </source>
</evidence>
<evidence type="ECO:0000256" key="9">
    <source>
        <dbReference type="ARBA" id="ARBA00061394"/>
    </source>
</evidence>
<comment type="similarity">
    <text evidence="9">Belongs to the G-protein coupled receptor 1 family. Mas subfamily.</text>
</comment>
<dbReference type="InterPro" id="IPR000276">
    <property type="entry name" value="GPCR_Rhodpsn"/>
</dbReference>
<evidence type="ECO:0000256" key="3">
    <source>
        <dbReference type="ARBA" id="ARBA00022692"/>
    </source>
</evidence>
<dbReference type="PANTHER" id="PTHR11334:SF29">
    <property type="entry name" value="MAS-RELATED G-PROTEIN COUPLED RECEPTOR MEMBER X2"/>
    <property type="match status" value="1"/>
</dbReference>
<dbReference type="InterPro" id="IPR026234">
    <property type="entry name" value="MRGPCRFAMILY"/>
</dbReference>
<dbReference type="PROSITE" id="PS50262">
    <property type="entry name" value="G_PROTEIN_RECEP_F1_2"/>
    <property type="match status" value="1"/>
</dbReference>
<feature type="transmembrane region" description="Helical" evidence="10">
    <location>
        <begin position="48"/>
        <end position="73"/>
    </location>
</feature>
<accession>A0A6P9DI40</accession>
<dbReference type="SUPFAM" id="SSF81321">
    <property type="entry name" value="Family A G protein-coupled receptor-like"/>
    <property type="match status" value="1"/>
</dbReference>
<dbReference type="RefSeq" id="XP_034291906.1">
    <property type="nucleotide sequence ID" value="XM_034436015.1"/>
</dbReference>
<dbReference type="GO" id="GO:0005886">
    <property type="term" value="C:plasma membrane"/>
    <property type="evidence" value="ECO:0007669"/>
    <property type="project" value="UniProtKB-SubCell"/>
</dbReference>
<keyword evidence="4 10" id="KW-1133">Transmembrane helix</keyword>
<reference evidence="13" key="1">
    <citation type="submission" date="2025-04" db="UniProtKB">
        <authorList>
            <consortium name="RefSeq"/>
        </authorList>
    </citation>
    <scope>IDENTIFICATION</scope>
    <source>
        <tissue evidence="13 14">Blood</tissue>
    </source>
</reference>
<sequence>MTINMTNIISGIKAAKLENLTSKFTEHNVTDAMDLHVSNSDSTYPGKLIYSFILFLCIPGIIGNGIVIGHLCFRMKRNYFDLYILNLALADSGLLILIFLSRILDINNWYYTELIRECLICTYCAGRYFLIIICMDRCLVLFSPIRYQSHQLPCLSTILCTITWIVSFLISAIHYTMSFFIWPPIIFNIIICTSVCFPLMVVSSLALFIKGSLKPQMQRREQLLLTILLALFFFLILSIPTSAIYLFDVLFIWNYFNLIAYIYLFVCLNSSVNPLICFLLGREKEHTSMHNLKICKEEEKNDKQPEVQVDI</sequence>
<keyword evidence="7" id="KW-0675">Receptor</keyword>